<dbReference type="InterPro" id="IPR036291">
    <property type="entry name" value="NAD(P)-bd_dom_sf"/>
</dbReference>
<sequence>MKILVATNKPFAKVAVDGIRKEVEAAGYELALLEKYTEKAQLLGAVKDAHAVIIRSDIVDAEVLEAAKNLKIIVRAGAGYDNVDLCAATARNVCVMNTPGQNANAVAELAVGLMLYAARNLYNGTSGTELMGKKLGIHAYGNVGRNVARIAKGIGMDMYAYDAFCPKEVMEKDGIKAVNSAKELYQLSDVVSLHIPVTAETTGSINYDLLQNLSQGALLVNTARKEVINEDELIKFMEERKDFKYITDIMPAAHSRFAELFAGRYFSTPKKMGAQTAEANINAGIAAAKQIVGFLKNGCEEFRVNKK</sequence>
<dbReference type="PANTHER" id="PTHR42938">
    <property type="entry name" value="FORMATE DEHYDROGENASE 1"/>
    <property type="match status" value="1"/>
</dbReference>
<dbReference type="AlphaFoldDB" id="A0A5J4S5U5"/>
<keyword evidence="3" id="KW-0560">Oxidoreductase</keyword>
<dbReference type="SUPFAM" id="SSF52283">
    <property type="entry name" value="Formate/glycerate dehydrogenase catalytic domain-like"/>
    <property type="match status" value="1"/>
</dbReference>
<dbReference type="GO" id="GO:0051287">
    <property type="term" value="F:NAD binding"/>
    <property type="evidence" value="ECO:0007669"/>
    <property type="project" value="InterPro"/>
</dbReference>
<name>A0A5J4S5U5_9ZZZZ</name>
<dbReference type="Gene3D" id="3.40.50.720">
    <property type="entry name" value="NAD(P)-binding Rossmann-like Domain"/>
    <property type="match status" value="2"/>
</dbReference>
<dbReference type="InterPro" id="IPR006140">
    <property type="entry name" value="D-isomer_DH_NAD-bd"/>
</dbReference>
<reference evidence="3" key="1">
    <citation type="submission" date="2019-03" db="EMBL/GenBank/DDBJ databases">
        <title>Single cell metagenomics reveals metabolic interactions within the superorganism composed of flagellate Streblomastix strix and complex community of Bacteroidetes bacteria on its surface.</title>
        <authorList>
            <person name="Treitli S.C."/>
            <person name="Kolisko M."/>
            <person name="Husnik F."/>
            <person name="Keeling P."/>
            <person name="Hampl V."/>
        </authorList>
    </citation>
    <scope>NUCLEOTIDE SEQUENCE</scope>
    <source>
        <strain evidence="3">STM</strain>
    </source>
</reference>
<dbReference type="EC" id="1.1.1.95" evidence="3"/>
<dbReference type="PANTHER" id="PTHR42938:SF47">
    <property type="entry name" value="HYDROXYPYRUVATE REDUCTASE"/>
    <property type="match status" value="1"/>
</dbReference>
<accession>A0A5J4S5U5</accession>
<gene>
    <name evidence="3" type="ORF">EZS27_011452</name>
</gene>
<dbReference type="Pfam" id="PF00389">
    <property type="entry name" value="2-Hacid_dh"/>
    <property type="match status" value="1"/>
</dbReference>
<comment type="caution">
    <text evidence="3">The sequence shown here is derived from an EMBL/GenBank/DDBJ whole genome shotgun (WGS) entry which is preliminary data.</text>
</comment>
<evidence type="ECO:0000259" key="2">
    <source>
        <dbReference type="Pfam" id="PF02826"/>
    </source>
</evidence>
<dbReference type="EMBL" id="SNRY01000440">
    <property type="protein sequence ID" value="KAA6340710.1"/>
    <property type="molecule type" value="Genomic_DNA"/>
</dbReference>
<feature type="domain" description="D-isomer specific 2-hydroxyacid dehydrogenase NAD-binding" evidence="2">
    <location>
        <begin position="123"/>
        <end position="250"/>
    </location>
</feature>
<dbReference type="GO" id="GO:0004617">
    <property type="term" value="F:phosphoglycerate dehydrogenase activity"/>
    <property type="evidence" value="ECO:0007669"/>
    <property type="project" value="UniProtKB-EC"/>
</dbReference>
<organism evidence="3">
    <name type="scientific">termite gut metagenome</name>
    <dbReference type="NCBI Taxonomy" id="433724"/>
    <lineage>
        <taxon>unclassified sequences</taxon>
        <taxon>metagenomes</taxon>
        <taxon>organismal metagenomes</taxon>
    </lineage>
</organism>
<dbReference type="FunFam" id="3.40.50.720:FF:000492">
    <property type="entry name" value="D3-phosphoglycerate dehydrogenase, putative"/>
    <property type="match status" value="1"/>
</dbReference>
<protein>
    <submittedName>
        <fullName evidence="3">D-3-phosphoglycerate dehydrogenase / 2-oxoglutarate reductase</fullName>
        <ecNumber evidence="3">1.1.1.95</ecNumber>
    </submittedName>
</protein>
<evidence type="ECO:0000313" key="3">
    <source>
        <dbReference type="EMBL" id="KAA6340710.1"/>
    </source>
</evidence>
<dbReference type="InterPro" id="IPR006139">
    <property type="entry name" value="D-isomer_2_OHA_DH_cat_dom"/>
</dbReference>
<dbReference type="SUPFAM" id="SSF51735">
    <property type="entry name" value="NAD(P)-binding Rossmann-fold domains"/>
    <property type="match status" value="1"/>
</dbReference>
<dbReference type="Pfam" id="PF02826">
    <property type="entry name" value="2-Hacid_dh_C"/>
    <property type="match status" value="1"/>
</dbReference>
<proteinExistence type="predicted"/>
<feature type="domain" description="D-isomer specific 2-hydroxyacid dehydrogenase catalytic" evidence="1">
    <location>
        <begin position="23"/>
        <end position="305"/>
    </location>
</feature>
<evidence type="ECO:0000259" key="1">
    <source>
        <dbReference type="Pfam" id="PF00389"/>
    </source>
</evidence>